<keyword evidence="4" id="KW-1185">Reference proteome</keyword>
<evidence type="ECO:0000256" key="1">
    <source>
        <dbReference type="SAM" id="MobiDB-lite"/>
    </source>
</evidence>
<dbReference type="InterPro" id="IPR049472">
    <property type="entry name" value="MRNIP_N"/>
</dbReference>
<accession>A0ABC8U1H2</accession>
<proteinExistence type="predicted"/>
<evidence type="ECO:0000259" key="2">
    <source>
        <dbReference type="Pfam" id="PF15749"/>
    </source>
</evidence>
<name>A0ABC8U1H2_9AQUA</name>
<dbReference type="InterPro" id="IPR032739">
    <property type="entry name" value="MRNIP"/>
</dbReference>
<dbReference type="Proteomes" id="UP001642360">
    <property type="component" value="Unassembled WGS sequence"/>
</dbReference>
<comment type="caution">
    <text evidence="3">The sequence shown here is derived from an EMBL/GenBank/DDBJ whole genome shotgun (WGS) entry which is preliminary data.</text>
</comment>
<dbReference type="Pfam" id="PF15749">
    <property type="entry name" value="MRNIP"/>
    <property type="match status" value="1"/>
</dbReference>
<feature type="compositionally biased region" description="Acidic residues" evidence="1">
    <location>
        <begin position="119"/>
        <end position="129"/>
    </location>
</feature>
<evidence type="ECO:0000313" key="3">
    <source>
        <dbReference type="EMBL" id="CAK9174164.1"/>
    </source>
</evidence>
<protein>
    <recommendedName>
        <fullName evidence="2">MRN complex-interacting protein N-terminal domain-containing protein</fullName>
    </recommendedName>
</protein>
<dbReference type="PANTHER" id="PTHR15863:SF2">
    <property type="entry name" value="MRN COMPLEX-INTERACTING PROTEIN"/>
    <property type="match status" value="1"/>
</dbReference>
<dbReference type="EMBL" id="CAUOFW020006292">
    <property type="protein sequence ID" value="CAK9174164.1"/>
    <property type="molecule type" value="Genomic_DNA"/>
</dbReference>
<organism evidence="3 4">
    <name type="scientific">Ilex paraguariensis</name>
    <name type="common">yerba mate</name>
    <dbReference type="NCBI Taxonomy" id="185542"/>
    <lineage>
        <taxon>Eukaryota</taxon>
        <taxon>Viridiplantae</taxon>
        <taxon>Streptophyta</taxon>
        <taxon>Embryophyta</taxon>
        <taxon>Tracheophyta</taxon>
        <taxon>Spermatophyta</taxon>
        <taxon>Magnoliopsida</taxon>
        <taxon>eudicotyledons</taxon>
        <taxon>Gunneridae</taxon>
        <taxon>Pentapetalae</taxon>
        <taxon>asterids</taxon>
        <taxon>campanulids</taxon>
        <taxon>Aquifoliales</taxon>
        <taxon>Aquifoliaceae</taxon>
        <taxon>Ilex</taxon>
    </lineage>
</organism>
<dbReference type="AlphaFoldDB" id="A0ABC8U1H2"/>
<dbReference type="PANTHER" id="PTHR15863">
    <property type="entry name" value="MRN COMPLEX-INTERACTING PROTEIN"/>
    <property type="match status" value="1"/>
</dbReference>
<gene>
    <name evidence="3" type="ORF">ILEXP_LOCUS43897</name>
</gene>
<reference evidence="3 4" key="1">
    <citation type="submission" date="2024-02" db="EMBL/GenBank/DDBJ databases">
        <authorList>
            <person name="Vignale AGUSTIN F."/>
            <person name="Sosa J E."/>
            <person name="Modenutti C."/>
        </authorList>
    </citation>
    <scope>NUCLEOTIDE SEQUENCE [LARGE SCALE GENOMIC DNA]</scope>
</reference>
<sequence>MPTIFIALQCCQCSTMQVKQQKKSSNKWICVVCNQKQSVRKVFAQGLMAKDVRKFVQSFNMSRQFAHQQQEQLVDEEEETLAPSTEKIDNHDHWKNKKVKRIDWTEYIDPQDEADLAEIREEEEEQSEEEPSKSRPMKAQGNSKWGYNATQAEENFPNKNQRIGQPTTCMGSSKWKTYITKDDDDNFADKVPCKCQPITVERASKWTGYVEEDGDDDLQAKSGRDKADYMGQWNHNAFDTIEKDQKVEEDIHPDFL</sequence>
<evidence type="ECO:0000313" key="4">
    <source>
        <dbReference type="Proteomes" id="UP001642360"/>
    </source>
</evidence>
<feature type="domain" description="MRN complex-interacting protein N-terminal" evidence="2">
    <location>
        <begin position="8"/>
        <end position="105"/>
    </location>
</feature>
<feature type="region of interest" description="Disordered" evidence="1">
    <location>
        <begin position="119"/>
        <end position="144"/>
    </location>
</feature>